<evidence type="ECO:0000313" key="2">
    <source>
        <dbReference type="Proteomes" id="UP000694251"/>
    </source>
</evidence>
<dbReference type="PANTHER" id="PTHR36139:SF1">
    <property type="entry name" value="SUCCINATE DEHYDROGENASE SUBUNIT 5, MITOCHONDRIAL"/>
    <property type="match status" value="1"/>
</dbReference>
<proteinExistence type="predicted"/>
<organism evidence="1 2">
    <name type="scientific">Arabidopsis suecica</name>
    <name type="common">Swedish thale-cress</name>
    <name type="synonym">Cardaminopsis suecica</name>
    <dbReference type="NCBI Taxonomy" id="45249"/>
    <lineage>
        <taxon>Eukaryota</taxon>
        <taxon>Viridiplantae</taxon>
        <taxon>Streptophyta</taxon>
        <taxon>Embryophyta</taxon>
        <taxon>Tracheophyta</taxon>
        <taxon>Spermatophyta</taxon>
        <taxon>Magnoliopsida</taxon>
        <taxon>eudicotyledons</taxon>
        <taxon>Gunneridae</taxon>
        <taxon>Pentapetalae</taxon>
        <taxon>rosids</taxon>
        <taxon>malvids</taxon>
        <taxon>Brassicales</taxon>
        <taxon>Brassicaceae</taxon>
        <taxon>Camelineae</taxon>
        <taxon>Arabidopsis</taxon>
    </lineage>
</organism>
<keyword evidence="2" id="KW-1185">Reference proteome</keyword>
<reference evidence="1 2" key="1">
    <citation type="submission" date="2020-12" db="EMBL/GenBank/DDBJ databases">
        <title>Concerted genomic and epigenomic changes stabilize Arabidopsis allopolyploids.</title>
        <authorList>
            <person name="Chen Z."/>
        </authorList>
    </citation>
    <scope>NUCLEOTIDE SEQUENCE [LARGE SCALE GENOMIC DNA]</scope>
    <source>
        <strain evidence="1">As9502</strain>
        <tissue evidence="1">Leaf</tissue>
    </source>
</reference>
<name>A0A8T2CPY2_ARASU</name>
<evidence type="ECO:0000313" key="1">
    <source>
        <dbReference type="EMBL" id="KAG7599683.1"/>
    </source>
</evidence>
<dbReference type="InterPro" id="IPR025397">
    <property type="entry name" value="SDH5"/>
</dbReference>
<accession>A0A8T2CPY2</accession>
<gene>
    <name evidence="1" type="ORF">ISN44_As06g038560</name>
</gene>
<sequence length="239" mass="26148">MGTLGRAIHSLGNRIRGTAQALLQGSHHIEEHLSRHRTLMTVVDKSSLVAPNASVIGDVTIGKGSSISYGCVRRDLQYSRAMGIGQVRRFSEDVSHMPEMTDSDVLNAFKDLMAADWAELPSAVVRNAKSAISKNTEDKAGQEALRNMEIDDSIGMSGEGVKPLPNDITDALRTAYQRYADYLDSFEPEEVYLKKKVEMELGTKMIHLKMRCSGLGSEWGKVTVLGTSGLSGSYVEQRA</sequence>
<dbReference type="EMBL" id="JAEFBJ010000006">
    <property type="protein sequence ID" value="KAG7599683.1"/>
    <property type="molecule type" value="Genomic_DNA"/>
</dbReference>
<dbReference type="PANTHER" id="PTHR36139">
    <property type="entry name" value="SUCCINATE DEHYDROGENASE SUBUNIT 5, MITOCHONDRIAL"/>
    <property type="match status" value="1"/>
</dbReference>
<dbReference type="OrthoDB" id="1910373at2759"/>
<comment type="caution">
    <text evidence="1">The sequence shown here is derived from an EMBL/GenBank/DDBJ whole genome shotgun (WGS) entry which is preliminary data.</text>
</comment>
<dbReference type="GO" id="GO:0006099">
    <property type="term" value="P:tricarboxylic acid cycle"/>
    <property type="evidence" value="ECO:0007669"/>
    <property type="project" value="InterPro"/>
</dbReference>
<dbReference type="GO" id="GO:0045273">
    <property type="term" value="C:respiratory chain complex II (succinate dehydrogenase)"/>
    <property type="evidence" value="ECO:0007669"/>
    <property type="project" value="InterPro"/>
</dbReference>
<dbReference type="Proteomes" id="UP000694251">
    <property type="component" value="Chromosome 6"/>
</dbReference>
<dbReference type="AlphaFoldDB" id="A0A8T2CPY2"/>
<protein>
    <submittedName>
        <fullName evidence="1">Trimeric LpxA-like superfamily</fullName>
    </submittedName>
</protein>
<dbReference type="Pfam" id="PF14290">
    <property type="entry name" value="SDH5_plant"/>
    <property type="match status" value="2"/>
</dbReference>